<dbReference type="CDD" id="cd08948">
    <property type="entry name" value="5beta-POR_like_SDR_a"/>
    <property type="match status" value="1"/>
</dbReference>
<protein>
    <recommendedName>
        <fullName evidence="1">PRISE-like Rossmann-fold domain-containing protein</fullName>
    </recommendedName>
</protein>
<evidence type="ECO:0000313" key="2">
    <source>
        <dbReference type="EMBL" id="KAF2105119.1"/>
    </source>
</evidence>
<reference evidence="2" key="1">
    <citation type="journal article" date="2020" name="Stud. Mycol.">
        <title>101 Dothideomycetes genomes: a test case for predicting lifestyles and emergence of pathogens.</title>
        <authorList>
            <person name="Haridas S."/>
            <person name="Albert R."/>
            <person name="Binder M."/>
            <person name="Bloem J."/>
            <person name="Labutti K."/>
            <person name="Salamov A."/>
            <person name="Andreopoulos B."/>
            <person name="Baker S."/>
            <person name="Barry K."/>
            <person name="Bills G."/>
            <person name="Bluhm B."/>
            <person name="Cannon C."/>
            <person name="Castanera R."/>
            <person name="Culley D."/>
            <person name="Daum C."/>
            <person name="Ezra D."/>
            <person name="Gonzalez J."/>
            <person name="Henrissat B."/>
            <person name="Kuo A."/>
            <person name="Liang C."/>
            <person name="Lipzen A."/>
            <person name="Lutzoni F."/>
            <person name="Magnuson J."/>
            <person name="Mondo S."/>
            <person name="Nolan M."/>
            <person name="Ohm R."/>
            <person name="Pangilinan J."/>
            <person name="Park H.-J."/>
            <person name="Ramirez L."/>
            <person name="Alfaro M."/>
            <person name="Sun H."/>
            <person name="Tritt A."/>
            <person name="Yoshinaga Y."/>
            <person name="Zwiers L.-H."/>
            <person name="Turgeon B."/>
            <person name="Goodwin S."/>
            <person name="Spatafora J."/>
            <person name="Crous P."/>
            <person name="Grigoriev I."/>
        </authorList>
    </citation>
    <scope>NUCLEOTIDE SEQUENCE</scope>
    <source>
        <strain evidence="2">CBS 133067</strain>
    </source>
</reference>
<accession>A0A9P4IPZ7</accession>
<evidence type="ECO:0000259" key="1">
    <source>
        <dbReference type="Pfam" id="PF22917"/>
    </source>
</evidence>
<evidence type="ECO:0000313" key="3">
    <source>
        <dbReference type="Proteomes" id="UP000799772"/>
    </source>
</evidence>
<comment type="caution">
    <text evidence="2">The sequence shown here is derived from an EMBL/GenBank/DDBJ whole genome shotgun (WGS) entry which is preliminary data.</text>
</comment>
<gene>
    <name evidence="2" type="ORF">NA57DRAFT_63297</name>
</gene>
<dbReference type="InterPro" id="IPR055222">
    <property type="entry name" value="PRISE-like_Rossmann-fold"/>
</dbReference>
<name>A0A9P4IPZ7_9PEZI</name>
<keyword evidence="3" id="KW-1185">Reference proteome</keyword>
<feature type="domain" description="PRISE-like Rossmann-fold" evidence="1">
    <location>
        <begin position="118"/>
        <end position="307"/>
    </location>
</feature>
<dbReference type="Gene3D" id="3.40.50.720">
    <property type="entry name" value="NAD(P)-binding Rossmann-like Domain"/>
    <property type="match status" value="1"/>
</dbReference>
<dbReference type="AlphaFoldDB" id="A0A9P4IPZ7"/>
<organism evidence="2 3">
    <name type="scientific">Rhizodiscina lignyota</name>
    <dbReference type="NCBI Taxonomy" id="1504668"/>
    <lineage>
        <taxon>Eukaryota</taxon>
        <taxon>Fungi</taxon>
        <taxon>Dikarya</taxon>
        <taxon>Ascomycota</taxon>
        <taxon>Pezizomycotina</taxon>
        <taxon>Dothideomycetes</taxon>
        <taxon>Pleosporomycetidae</taxon>
        <taxon>Aulographales</taxon>
        <taxon>Rhizodiscinaceae</taxon>
        <taxon>Rhizodiscina</taxon>
    </lineage>
</organism>
<proteinExistence type="predicted"/>
<dbReference type="PANTHER" id="PTHR32487:SF29">
    <property type="entry name" value="NAD-DEPENDENT EPIMERASE_DEHYDRATASE DOMAIN-CONTAINING PROTEIN"/>
    <property type="match status" value="1"/>
</dbReference>
<dbReference type="InterPro" id="IPR036291">
    <property type="entry name" value="NAD(P)-bd_dom_sf"/>
</dbReference>
<dbReference type="SUPFAM" id="SSF51735">
    <property type="entry name" value="NAD(P)-binding Rossmann-fold domains"/>
    <property type="match status" value="1"/>
</dbReference>
<dbReference type="Proteomes" id="UP000799772">
    <property type="component" value="Unassembled WGS sequence"/>
</dbReference>
<dbReference type="Pfam" id="PF22917">
    <property type="entry name" value="PRISE"/>
    <property type="match status" value="1"/>
</dbReference>
<dbReference type="EMBL" id="ML978121">
    <property type="protein sequence ID" value="KAF2105119.1"/>
    <property type="molecule type" value="Genomic_DNA"/>
</dbReference>
<dbReference type="OrthoDB" id="1731983at2759"/>
<sequence>MTSQIVHSNGIYHGLPTFPESIKGLTAIITGSNGISGYHMLRVLAQAPERWTKIYCLSRRPPAIPGGLPPNATHIACDFLKSPKEIADVLTKEGVKADHVFFYSYVQVPPKPGGGLWSDNDEMCRVNKALLANFLDAMEIASIKPKRIMLQTGAKNYGVHLGPTKMPVEEWDPRVELEPNFYYPQEDVLWEYCKKRDIGWAIGMPASIWGAVPDAAMNVGLPLAIYATVCKHLNEPLAFFGDQAAWQAVVVQSSAMMNGYLEEWAVLTEAATNQKFNACDNSAFSNESFWPRFAGWYGIDWTGPQTEGLKEAEWGYDPPPRGYGARGKSRWSFTLVEWANKPEVQKAWNEIAQQHDLVLKELTDIDRIFGFGQRFVIRGGSFIMSMDKSRKLGWHGFVDSTECILEVFQDFVGLKMIPPLPLKEVKFL</sequence>
<dbReference type="PANTHER" id="PTHR32487">
    <property type="entry name" value="3-OXO-DELTA(4,5)-STEROID 5-BETA-REDUCTASE"/>
    <property type="match status" value="1"/>
</dbReference>